<protein>
    <submittedName>
        <fullName evidence="1">Uncharacterized protein</fullName>
    </submittedName>
</protein>
<sequence>MYIHDFICTYKSHSEKTNEDAYRLQYLQAFGLNNWNDAVIDKESTELFDKISKNKDMVEIINKIKETKKFKGMLAFLGDDQRDLFKLLFVYDLFDLSHKCFCDILNDGNIREDNKNMLLKNI</sequence>
<organism evidence="1">
    <name type="scientific">viral metagenome</name>
    <dbReference type="NCBI Taxonomy" id="1070528"/>
    <lineage>
        <taxon>unclassified sequences</taxon>
        <taxon>metagenomes</taxon>
        <taxon>organismal metagenomes</taxon>
    </lineage>
</organism>
<name>A0A6C0BXK2_9ZZZZ</name>
<dbReference type="AlphaFoldDB" id="A0A6C0BXK2"/>
<evidence type="ECO:0000313" key="1">
    <source>
        <dbReference type="EMBL" id="QHS96812.1"/>
    </source>
</evidence>
<reference evidence="1" key="1">
    <citation type="journal article" date="2020" name="Nature">
        <title>Giant virus diversity and host interactions through global metagenomics.</title>
        <authorList>
            <person name="Schulz F."/>
            <person name="Roux S."/>
            <person name="Paez-Espino D."/>
            <person name="Jungbluth S."/>
            <person name="Walsh D.A."/>
            <person name="Denef V.J."/>
            <person name="McMahon K.D."/>
            <person name="Konstantinidis K.T."/>
            <person name="Eloe-Fadrosh E.A."/>
            <person name="Kyrpides N.C."/>
            <person name="Woyke T."/>
        </authorList>
    </citation>
    <scope>NUCLEOTIDE SEQUENCE</scope>
    <source>
        <strain evidence="1">GVMAG-M-3300020166-5</strain>
    </source>
</reference>
<dbReference type="EMBL" id="MN739279">
    <property type="protein sequence ID" value="QHS96812.1"/>
    <property type="molecule type" value="Genomic_DNA"/>
</dbReference>
<accession>A0A6C0BXK2</accession>
<proteinExistence type="predicted"/>